<dbReference type="InterPro" id="IPR027417">
    <property type="entry name" value="P-loop_NTPase"/>
</dbReference>
<dbReference type="InterPro" id="IPR005662">
    <property type="entry name" value="GTPase_Era-like"/>
</dbReference>
<evidence type="ECO:0000256" key="1">
    <source>
        <dbReference type="SAM" id="MobiDB-lite"/>
    </source>
</evidence>
<dbReference type="GO" id="GO:0019843">
    <property type="term" value="F:rRNA binding"/>
    <property type="evidence" value="ECO:0007669"/>
    <property type="project" value="TreeGrafter"/>
</dbReference>
<comment type="caution">
    <text evidence="3">The sequence shown here is derived from an EMBL/GenBank/DDBJ whole genome shotgun (WGS) entry which is preliminary data.</text>
</comment>
<dbReference type="PANTHER" id="PTHR42698:SF1">
    <property type="entry name" value="GTPASE ERA, MITOCHONDRIAL"/>
    <property type="match status" value="1"/>
</dbReference>
<dbReference type="PANTHER" id="PTHR42698">
    <property type="entry name" value="GTPASE ERA"/>
    <property type="match status" value="1"/>
</dbReference>
<evidence type="ECO:0000313" key="4">
    <source>
        <dbReference type="Proteomes" id="UP000469890"/>
    </source>
</evidence>
<sequence>MNRAKHRAGLPVEPPVKAAGAKNATKKKAAPITKANTKESGSKWRTTGYFNKQHEHADEETTRALLKSRLENMNFRKPAGMNERLIKVQQQRDIVQPEHPHLLKVAVIGAANAGKSTLINKIVGEEVSGVSPKAHTTRERILAVYSHGDYQIVFLDTPGVIPDHNHAKMNRTLATSSWRSLDEADHGEWVPGDDVLSMRD</sequence>
<name>A0A8H4BNR2_MUCCL</name>
<evidence type="ECO:0000259" key="2">
    <source>
        <dbReference type="Pfam" id="PF01926"/>
    </source>
</evidence>
<dbReference type="SUPFAM" id="SSF52540">
    <property type="entry name" value="P-loop containing nucleoside triphosphate hydrolases"/>
    <property type="match status" value="1"/>
</dbReference>
<dbReference type="Pfam" id="PF01926">
    <property type="entry name" value="MMR_HSR1"/>
    <property type="match status" value="1"/>
</dbReference>
<dbReference type="GO" id="GO:0005525">
    <property type="term" value="F:GTP binding"/>
    <property type="evidence" value="ECO:0007669"/>
    <property type="project" value="InterPro"/>
</dbReference>
<accession>A0A8H4BNR2</accession>
<dbReference type="GO" id="GO:0043024">
    <property type="term" value="F:ribosomal small subunit binding"/>
    <property type="evidence" value="ECO:0007669"/>
    <property type="project" value="TreeGrafter"/>
</dbReference>
<gene>
    <name evidence="3" type="ORF">FB192DRAFT_1274644</name>
</gene>
<dbReference type="InterPro" id="IPR006073">
    <property type="entry name" value="GTP-bd"/>
</dbReference>
<dbReference type="EMBL" id="JAAECE010000002">
    <property type="protein sequence ID" value="KAF1804823.1"/>
    <property type="molecule type" value="Genomic_DNA"/>
</dbReference>
<reference evidence="3 4" key="1">
    <citation type="submission" date="2019-09" db="EMBL/GenBank/DDBJ databases">
        <authorList>
            <consortium name="DOE Joint Genome Institute"/>
            <person name="Mondo S.J."/>
            <person name="Navarro-Mendoza M.I."/>
            <person name="Perez-Arques C."/>
            <person name="Panchal S."/>
            <person name="Nicolas F.E."/>
            <person name="Ganguly P."/>
            <person name="Pangilinan J."/>
            <person name="Grigoriev I."/>
            <person name="Heitman J."/>
            <person name="Sanya K."/>
            <person name="Garre V."/>
        </authorList>
    </citation>
    <scope>NUCLEOTIDE SEQUENCE [LARGE SCALE GENOMIC DNA]</scope>
    <source>
        <strain evidence="3 4">MU402</strain>
    </source>
</reference>
<dbReference type="PRINTS" id="PR00326">
    <property type="entry name" value="GTP1OBG"/>
</dbReference>
<organism evidence="3 4">
    <name type="scientific">Mucor circinelloides f. lusitanicus</name>
    <name type="common">Mucor racemosus var. lusitanicus</name>
    <dbReference type="NCBI Taxonomy" id="29924"/>
    <lineage>
        <taxon>Eukaryota</taxon>
        <taxon>Fungi</taxon>
        <taxon>Fungi incertae sedis</taxon>
        <taxon>Mucoromycota</taxon>
        <taxon>Mucoromycotina</taxon>
        <taxon>Mucoromycetes</taxon>
        <taxon>Mucorales</taxon>
        <taxon>Mucorineae</taxon>
        <taxon>Mucoraceae</taxon>
        <taxon>Mucor</taxon>
    </lineage>
</organism>
<dbReference type="GO" id="GO:0016787">
    <property type="term" value="F:hydrolase activity"/>
    <property type="evidence" value="ECO:0007669"/>
    <property type="project" value="UniProtKB-KW"/>
</dbReference>
<proteinExistence type="predicted"/>
<dbReference type="GO" id="GO:0000028">
    <property type="term" value="P:ribosomal small subunit assembly"/>
    <property type="evidence" value="ECO:0007669"/>
    <property type="project" value="TreeGrafter"/>
</dbReference>
<feature type="domain" description="G" evidence="2">
    <location>
        <begin position="104"/>
        <end position="174"/>
    </location>
</feature>
<dbReference type="AlphaFoldDB" id="A0A8H4BNR2"/>
<dbReference type="Gene3D" id="3.40.50.300">
    <property type="entry name" value="P-loop containing nucleotide triphosphate hydrolases"/>
    <property type="match status" value="1"/>
</dbReference>
<keyword evidence="3" id="KW-0378">Hydrolase</keyword>
<dbReference type="Proteomes" id="UP000469890">
    <property type="component" value="Unassembled WGS sequence"/>
</dbReference>
<protein>
    <submittedName>
        <fullName evidence="3">P-loop containing nucleoside triphosphate hydrolase protein</fullName>
    </submittedName>
</protein>
<feature type="region of interest" description="Disordered" evidence="1">
    <location>
        <begin position="1"/>
        <end position="44"/>
    </location>
</feature>
<evidence type="ECO:0000313" key="3">
    <source>
        <dbReference type="EMBL" id="KAF1804823.1"/>
    </source>
</evidence>